<keyword evidence="4" id="KW-0496">Mitochondrion</keyword>
<gene>
    <name evidence="3" type="ORF">PBRA_005648</name>
    <name evidence="4" type="ORF">PLBR_LOCUS8240</name>
</gene>
<dbReference type="GO" id="GO:0046872">
    <property type="term" value="F:metal ion binding"/>
    <property type="evidence" value="ECO:0007669"/>
    <property type="project" value="UniProtKB-UniRule"/>
</dbReference>
<comment type="catalytic activity">
    <reaction evidence="1">
        <text>O-phospho-L-seryl-[protein] + H2O = L-seryl-[protein] + phosphate</text>
        <dbReference type="Rhea" id="RHEA:20629"/>
        <dbReference type="Rhea" id="RHEA-COMP:9863"/>
        <dbReference type="Rhea" id="RHEA-COMP:11604"/>
        <dbReference type="ChEBI" id="CHEBI:15377"/>
        <dbReference type="ChEBI" id="CHEBI:29999"/>
        <dbReference type="ChEBI" id="CHEBI:43474"/>
        <dbReference type="ChEBI" id="CHEBI:83421"/>
        <dbReference type="EC" id="3.1.3.16"/>
    </reaction>
</comment>
<keyword evidence="1" id="KW-0464">Manganese</keyword>
<organism evidence="3 5">
    <name type="scientific">Plasmodiophora brassicae</name>
    <name type="common">Clubroot disease agent</name>
    <dbReference type="NCBI Taxonomy" id="37360"/>
    <lineage>
        <taxon>Eukaryota</taxon>
        <taxon>Sar</taxon>
        <taxon>Rhizaria</taxon>
        <taxon>Endomyxa</taxon>
        <taxon>Phytomyxea</taxon>
        <taxon>Plasmodiophorida</taxon>
        <taxon>Plasmodiophoridae</taxon>
        <taxon>Plasmodiophora</taxon>
    </lineage>
</organism>
<proteinExistence type="inferred from homology"/>
<evidence type="ECO:0000256" key="1">
    <source>
        <dbReference type="RuleBase" id="RU366020"/>
    </source>
</evidence>
<dbReference type="AlphaFoldDB" id="A0A0G4IPG0"/>
<evidence type="ECO:0000313" key="3">
    <source>
        <dbReference type="EMBL" id="CEO97044.1"/>
    </source>
</evidence>
<dbReference type="Proteomes" id="UP000039324">
    <property type="component" value="Unassembled WGS sequence"/>
</dbReference>
<dbReference type="SMART" id="SM00332">
    <property type="entry name" value="PP2Cc"/>
    <property type="match status" value="1"/>
</dbReference>
<dbReference type="InterPro" id="IPR036457">
    <property type="entry name" value="PPM-type-like_dom_sf"/>
</dbReference>
<feature type="domain" description="PPM-type phosphatase" evidence="2">
    <location>
        <begin position="59"/>
        <end position="324"/>
    </location>
</feature>
<dbReference type="PANTHER" id="PTHR12320">
    <property type="entry name" value="PROTEIN PHOSPHATASE 2C"/>
    <property type="match status" value="1"/>
</dbReference>
<comment type="cofactor">
    <cofactor evidence="1">
        <name>Mn(2+)</name>
        <dbReference type="ChEBI" id="CHEBI:29035"/>
    </cofactor>
</comment>
<comment type="similarity">
    <text evidence="1">Belongs to the PP2C family.</text>
</comment>
<comment type="catalytic activity">
    <reaction evidence="1">
        <text>O-phospho-L-threonyl-[protein] + H2O = L-threonyl-[protein] + phosphate</text>
        <dbReference type="Rhea" id="RHEA:47004"/>
        <dbReference type="Rhea" id="RHEA-COMP:11060"/>
        <dbReference type="Rhea" id="RHEA-COMP:11605"/>
        <dbReference type="ChEBI" id="CHEBI:15377"/>
        <dbReference type="ChEBI" id="CHEBI:30013"/>
        <dbReference type="ChEBI" id="CHEBI:43474"/>
        <dbReference type="ChEBI" id="CHEBI:61977"/>
        <dbReference type="EC" id="3.1.3.16"/>
    </reaction>
</comment>
<dbReference type="GO" id="GO:0004722">
    <property type="term" value="F:protein serine/threonine phosphatase activity"/>
    <property type="evidence" value="ECO:0007669"/>
    <property type="project" value="UniProtKB-EC"/>
</dbReference>
<reference evidence="3 5" key="1">
    <citation type="submission" date="2015-02" db="EMBL/GenBank/DDBJ databases">
        <authorList>
            <person name="Chooi Y.-H."/>
        </authorList>
    </citation>
    <scope>NUCLEOTIDE SEQUENCE [LARGE SCALE GENOMIC DNA]</scope>
    <source>
        <strain evidence="3">E3</strain>
    </source>
</reference>
<evidence type="ECO:0000313" key="6">
    <source>
        <dbReference type="Proteomes" id="UP000290189"/>
    </source>
</evidence>
<accession>A0A0G4IPG0</accession>
<geneLocation type="mitochondrion" evidence="4"/>
<comment type="cofactor">
    <cofactor evidence="1">
        <name>Mg(2+)</name>
        <dbReference type="ChEBI" id="CHEBI:18420"/>
    </cofactor>
</comment>
<dbReference type="EMBL" id="CDSF01000078">
    <property type="protein sequence ID" value="CEO97044.1"/>
    <property type="molecule type" value="Genomic_DNA"/>
</dbReference>
<dbReference type="PANTHER" id="PTHR12320:SF1">
    <property type="entry name" value="PROTEIN PHOSPHATASE PTC7 HOMOLOG"/>
    <property type="match status" value="1"/>
</dbReference>
<keyword evidence="5" id="KW-1185">Reference proteome</keyword>
<keyword evidence="1" id="KW-0479">Metal-binding</keyword>
<dbReference type="Proteomes" id="UP000290189">
    <property type="component" value="Unassembled WGS sequence"/>
</dbReference>
<dbReference type="SUPFAM" id="SSF81606">
    <property type="entry name" value="PP2C-like"/>
    <property type="match status" value="1"/>
</dbReference>
<keyword evidence="1" id="KW-0460">Magnesium</keyword>
<dbReference type="OrthoDB" id="60843at2759"/>
<dbReference type="SMART" id="SM00331">
    <property type="entry name" value="PP2C_SIG"/>
    <property type="match status" value="1"/>
</dbReference>
<dbReference type="EMBL" id="OVEO01000016">
    <property type="protein sequence ID" value="SPR01025.1"/>
    <property type="molecule type" value="Genomic_DNA"/>
</dbReference>
<name>A0A0G4IPG0_PLABS</name>
<reference evidence="4 6" key="2">
    <citation type="submission" date="2018-03" db="EMBL/GenBank/DDBJ databases">
        <authorList>
            <person name="Fogelqvist J."/>
        </authorList>
    </citation>
    <scope>NUCLEOTIDE SEQUENCE [LARGE SCALE GENOMIC DNA]</scope>
</reference>
<dbReference type="OMA" id="FKTEGQW"/>
<dbReference type="EC" id="3.1.3.16" evidence="1"/>
<protein>
    <recommendedName>
        <fullName evidence="1">Protein phosphatase</fullName>
        <ecNumber evidence="1">3.1.3.16</ecNumber>
    </recommendedName>
</protein>
<keyword evidence="1" id="KW-0904">Protein phosphatase</keyword>
<keyword evidence="1" id="KW-0378">Hydrolase</keyword>
<dbReference type="Pfam" id="PF00481">
    <property type="entry name" value="PP2C"/>
    <property type="match status" value="1"/>
</dbReference>
<evidence type="ECO:0000259" key="2">
    <source>
        <dbReference type="PROSITE" id="PS51746"/>
    </source>
</evidence>
<dbReference type="Gene3D" id="3.60.40.10">
    <property type="entry name" value="PPM-type phosphatase domain"/>
    <property type="match status" value="1"/>
</dbReference>
<dbReference type="InterPro" id="IPR001932">
    <property type="entry name" value="PPM-type_phosphatase-like_dom"/>
</dbReference>
<evidence type="ECO:0000313" key="5">
    <source>
        <dbReference type="Proteomes" id="UP000039324"/>
    </source>
</evidence>
<dbReference type="STRING" id="37360.A0A0G4IPG0"/>
<sequence>MPIQRLIRTVRRGMAAATMTCRKKKLAGEDVVEFGTDAVAGSPTAGGGEGGSPPRLSLEFGHALLPHPEKVRKGGEDAYFCNTFLNAFGVADGVGAWSTMGVDPAKFSRALMRYSEQAIADNDETLTPIQALRVAYDAVRQESIQGSCTAVVGVLRGSCLHIANLGDSGVLVLTRKAHGTAVDHINEDVELLHPRQNAIPPTFRILYKTVDQLHRFNCPFQLGLESSDAPEVASVSAHTLHPGDLVVAGTDGLWDNLFKHDIVRLADTTDDPQELAFVIATTAQRRSAKTRGPKATPFAVAAAEAGIIFEGGKLDDITVVVGRVVEYTERKSRSDISLKSSL</sequence>
<dbReference type="InterPro" id="IPR039123">
    <property type="entry name" value="PPTC7"/>
</dbReference>
<evidence type="ECO:0000313" key="4">
    <source>
        <dbReference type="EMBL" id="SPR01025.1"/>
    </source>
</evidence>
<dbReference type="PROSITE" id="PS51746">
    <property type="entry name" value="PPM_2"/>
    <property type="match status" value="1"/>
</dbReference>